<feature type="transmembrane region" description="Helical" evidence="7">
    <location>
        <begin position="167"/>
        <end position="188"/>
    </location>
</feature>
<dbReference type="NCBIfam" id="TIGR00788">
    <property type="entry name" value="fbt"/>
    <property type="match status" value="1"/>
</dbReference>
<dbReference type="GO" id="GO:0016020">
    <property type="term" value="C:membrane"/>
    <property type="evidence" value="ECO:0007669"/>
    <property type="project" value="UniProtKB-SubCell"/>
</dbReference>
<keyword evidence="3" id="KW-0813">Transport</keyword>
<proteinExistence type="inferred from homology"/>
<feature type="transmembrane region" description="Helical" evidence="7">
    <location>
        <begin position="236"/>
        <end position="255"/>
    </location>
</feature>
<dbReference type="InterPro" id="IPR036259">
    <property type="entry name" value="MFS_trans_sf"/>
</dbReference>
<feature type="transmembrane region" description="Helical" evidence="7">
    <location>
        <begin position="326"/>
        <end position="345"/>
    </location>
</feature>
<gene>
    <name evidence="8" type="ORF">MA16_Dca012811</name>
</gene>
<accession>A0A2I0V7U7</accession>
<dbReference type="Pfam" id="PF03092">
    <property type="entry name" value="BT1"/>
    <property type="match status" value="1"/>
</dbReference>
<dbReference type="AlphaFoldDB" id="A0A2I0V7U7"/>
<evidence type="ECO:0000256" key="4">
    <source>
        <dbReference type="ARBA" id="ARBA00022692"/>
    </source>
</evidence>
<organism evidence="8 9">
    <name type="scientific">Dendrobium catenatum</name>
    <dbReference type="NCBI Taxonomy" id="906689"/>
    <lineage>
        <taxon>Eukaryota</taxon>
        <taxon>Viridiplantae</taxon>
        <taxon>Streptophyta</taxon>
        <taxon>Embryophyta</taxon>
        <taxon>Tracheophyta</taxon>
        <taxon>Spermatophyta</taxon>
        <taxon>Magnoliopsida</taxon>
        <taxon>Liliopsida</taxon>
        <taxon>Asparagales</taxon>
        <taxon>Orchidaceae</taxon>
        <taxon>Epidendroideae</taxon>
        <taxon>Malaxideae</taxon>
        <taxon>Dendrobiinae</taxon>
        <taxon>Dendrobium</taxon>
    </lineage>
</organism>
<evidence type="ECO:0000256" key="3">
    <source>
        <dbReference type="ARBA" id="ARBA00022448"/>
    </source>
</evidence>
<evidence type="ECO:0000256" key="5">
    <source>
        <dbReference type="ARBA" id="ARBA00022989"/>
    </source>
</evidence>
<dbReference type="InterPro" id="IPR004324">
    <property type="entry name" value="FBT"/>
</dbReference>
<feature type="transmembrane region" description="Helical" evidence="7">
    <location>
        <begin position="293"/>
        <end position="314"/>
    </location>
</feature>
<protein>
    <submittedName>
        <fullName evidence="8">Putative folate-biopterin transporter 2</fullName>
    </submittedName>
</protein>
<dbReference type="Proteomes" id="UP000233837">
    <property type="component" value="Unassembled WGS sequence"/>
</dbReference>
<keyword evidence="6 7" id="KW-0472">Membrane</keyword>
<evidence type="ECO:0000256" key="2">
    <source>
        <dbReference type="ARBA" id="ARBA00007015"/>
    </source>
</evidence>
<dbReference type="EMBL" id="KZ504112">
    <property type="protein sequence ID" value="PKU59482.1"/>
    <property type="molecule type" value="Genomic_DNA"/>
</dbReference>
<evidence type="ECO:0000256" key="6">
    <source>
        <dbReference type="ARBA" id="ARBA00023136"/>
    </source>
</evidence>
<evidence type="ECO:0000256" key="7">
    <source>
        <dbReference type="SAM" id="Phobius"/>
    </source>
</evidence>
<dbReference type="SUPFAM" id="SSF103473">
    <property type="entry name" value="MFS general substrate transporter"/>
    <property type="match status" value="1"/>
</dbReference>
<name>A0A2I0V7U7_9ASPA</name>
<evidence type="ECO:0000313" key="8">
    <source>
        <dbReference type="EMBL" id="PKU59482.1"/>
    </source>
</evidence>
<reference evidence="8 9" key="2">
    <citation type="journal article" date="2017" name="Nature">
        <title>The Apostasia genome and the evolution of orchids.</title>
        <authorList>
            <person name="Zhang G.Q."/>
            <person name="Liu K.W."/>
            <person name="Li Z."/>
            <person name="Lohaus R."/>
            <person name="Hsiao Y.Y."/>
            <person name="Niu S.C."/>
            <person name="Wang J.Y."/>
            <person name="Lin Y.C."/>
            <person name="Xu Q."/>
            <person name="Chen L.J."/>
            <person name="Yoshida K."/>
            <person name="Fujiwara S."/>
            <person name="Wang Z.W."/>
            <person name="Zhang Y.Q."/>
            <person name="Mitsuda N."/>
            <person name="Wang M."/>
            <person name="Liu G.H."/>
            <person name="Pecoraro L."/>
            <person name="Huang H.X."/>
            <person name="Xiao X.J."/>
            <person name="Lin M."/>
            <person name="Wu X.Y."/>
            <person name="Wu W.L."/>
            <person name="Chen Y.Y."/>
            <person name="Chang S.B."/>
            <person name="Sakamoto S."/>
            <person name="Ohme-Takagi M."/>
            <person name="Yagi M."/>
            <person name="Zeng S.J."/>
            <person name="Shen C.Y."/>
            <person name="Yeh C.M."/>
            <person name="Luo Y.B."/>
            <person name="Tsai W.C."/>
            <person name="Van de Peer Y."/>
            <person name="Liu Z.J."/>
        </authorList>
    </citation>
    <scope>NUCLEOTIDE SEQUENCE [LARGE SCALE GENOMIC DNA]</scope>
    <source>
        <tissue evidence="8">The whole plant</tissue>
    </source>
</reference>
<keyword evidence="5 7" id="KW-1133">Transmembrane helix</keyword>
<keyword evidence="4 7" id="KW-0812">Transmembrane</keyword>
<evidence type="ECO:0000256" key="1">
    <source>
        <dbReference type="ARBA" id="ARBA00004141"/>
    </source>
</evidence>
<feature type="transmembrane region" description="Helical" evidence="7">
    <location>
        <begin position="357"/>
        <end position="379"/>
    </location>
</feature>
<dbReference type="CDD" id="cd17484">
    <property type="entry name" value="MFS_FBT"/>
    <property type="match status" value="1"/>
</dbReference>
<comment type="subcellular location">
    <subcellularLocation>
        <location evidence="1">Membrane</location>
        <topology evidence="1">Multi-pass membrane protein</topology>
    </subcellularLocation>
</comment>
<dbReference type="Gene3D" id="1.20.1250.20">
    <property type="entry name" value="MFS general substrate transporter like domains"/>
    <property type="match status" value="1"/>
</dbReference>
<dbReference type="PANTHER" id="PTHR31585:SF6">
    <property type="entry name" value="FOLATE-BIOPTERIN TRANSPORTER 2-RELATED"/>
    <property type="match status" value="1"/>
</dbReference>
<comment type="similarity">
    <text evidence="2">Belongs to the major facilitator superfamily. Folate-biopterin transporter (TC 2.A.71) family.</text>
</comment>
<feature type="transmembrane region" description="Helical" evidence="7">
    <location>
        <begin position="144"/>
        <end position="161"/>
    </location>
</feature>
<feature type="transmembrane region" description="Helical" evidence="7">
    <location>
        <begin position="209"/>
        <end position="230"/>
    </location>
</feature>
<dbReference type="PANTHER" id="PTHR31585">
    <property type="entry name" value="FOLATE-BIOPTERIN TRANSPORTER 1, CHLOROPLASTIC"/>
    <property type="match status" value="1"/>
</dbReference>
<dbReference type="InterPro" id="IPR039309">
    <property type="entry name" value="BT1"/>
</dbReference>
<keyword evidence="9" id="KW-1185">Reference proteome</keyword>
<evidence type="ECO:0000313" key="9">
    <source>
        <dbReference type="Proteomes" id="UP000233837"/>
    </source>
</evidence>
<reference evidence="8 9" key="1">
    <citation type="journal article" date="2016" name="Sci. Rep.">
        <title>The Dendrobium catenatum Lindl. genome sequence provides insights into polysaccharide synthase, floral development and adaptive evolution.</title>
        <authorList>
            <person name="Zhang G.Q."/>
            <person name="Xu Q."/>
            <person name="Bian C."/>
            <person name="Tsai W.C."/>
            <person name="Yeh C.M."/>
            <person name="Liu K.W."/>
            <person name="Yoshida K."/>
            <person name="Zhang L.S."/>
            <person name="Chang S.B."/>
            <person name="Chen F."/>
            <person name="Shi Y."/>
            <person name="Su Y.Y."/>
            <person name="Zhang Y.Q."/>
            <person name="Chen L.J."/>
            <person name="Yin Y."/>
            <person name="Lin M."/>
            <person name="Huang H."/>
            <person name="Deng H."/>
            <person name="Wang Z.W."/>
            <person name="Zhu S.L."/>
            <person name="Zhao X."/>
            <person name="Deng C."/>
            <person name="Niu S.C."/>
            <person name="Huang J."/>
            <person name="Wang M."/>
            <person name="Liu G.H."/>
            <person name="Yang H.J."/>
            <person name="Xiao X.J."/>
            <person name="Hsiao Y.Y."/>
            <person name="Wu W.L."/>
            <person name="Chen Y.Y."/>
            <person name="Mitsuda N."/>
            <person name="Ohme-Takagi M."/>
            <person name="Luo Y.B."/>
            <person name="Van de Peer Y."/>
            <person name="Liu Z.J."/>
        </authorList>
    </citation>
    <scope>NUCLEOTIDE SEQUENCE [LARGE SCALE GENOMIC DNA]</scope>
    <source>
        <tissue evidence="8">The whole plant</tissue>
    </source>
</reference>
<sequence>MEYVLPSQISSSEHVTEDEKEPIVFIDGVPKENGSYGHEFLGIRDSKVQQVAHLLSPLTWFRVLSNETHWSFVFGVVVVYGISQGFGGGTWKVAIEYYWKDVQKVQPSAAQFYQGIISIPWIVKPLWGLLTDVLPMAGYRRKPYFIFAGLLGVFSMLTLSLHSKLHVVFALLAMTAGSASVAIADVTIDACVAQNSIAKPSLAADMQSLCGLSASIGALIGFSLSGILVHVMGSQAVIGLLSIPCLLTVSVGILIKEPHTNSFAYNEVHKKFLQVGQSMWSTLKCPQVWRPCVYMYITLALSLNIQEGMFYWYTNPKAGPAFSQETVGFIFSIGSIGSLLGVLLYQNLLKDFQFRSMLFWVQLLTSFVGMLDLVLVLRLNLKLGIPDYFFVVVDECVSQLIGRIKWMPLLVLSSKLCPSGIEGTFFALLMSIDNVGLLSSSWGGGLLLRLLNVTRTKFGNLWTAILIRNIMRLLPLSLLFLVPKSNQNSNILPPEMLMENESSTILKKQMLNWHLWSTAPSGVYLFLEQMKSFVEYNWYELLM</sequence>